<evidence type="ECO:0000256" key="1">
    <source>
        <dbReference type="ARBA" id="ARBA00012928"/>
    </source>
</evidence>
<dbReference type="Pfam" id="PF02146">
    <property type="entry name" value="SIR2"/>
    <property type="match status" value="1"/>
</dbReference>
<keyword evidence="3" id="KW-0520">NAD</keyword>
<organism evidence="6 7">
    <name type="scientific">Pseudothauera lacus</name>
    <dbReference type="NCBI Taxonomy" id="2136175"/>
    <lineage>
        <taxon>Bacteria</taxon>
        <taxon>Pseudomonadati</taxon>
        <taxon>Pseudomonadota</taxon>
        <taxon>Betaproteobacteria</taxon>
        <taxon>Rhodocyclales</taxon>
        <taxon>Zoogloeaceae</taxon>
        <taxon>Pseudothauera</taxon>
    </lineage>
</organism>
<accession>A0A2T4IHR9</accession>
<dbReference type="AlphaFoldDB" id="A0A2T4IHR9"/>
<evidence type="ECO:0000256" key="3">
    <source>
        <dbReference type="ARBA" id="ARBA00023027"/>
    </source>
</evidence>
<keyword evidence="7" id="KW-1185">Reference proteome</keyword>
<gene>
    <name evidence="6" type="ORF">C8261_04770</name>
</gene>
<dbReference type="EC" id="2.3.1.286" evidence="1"/>
<dbReference type="GO" id="GO:0017136">
    <property type="term" value="F:histone deacetylase activity, NAD-dependent"/>
    <property type="evidence" value="ECO:0007669"/>
    <property type="project" value="TreeGrafter"/>
</dbReference>
<reference evidence="6 7" key="1">
    <citation type="submission" date="2018-03" db="EMBL/GenBank/DDBJ databases">
        <authorList>
            <person name="Keele B.F."/>
        </authorList>
    </citation>
    <scope>NUCLEOTIDE SEQUENCE [LARGE SCALE GENOMIC DNA]</scope>
    <source>
        <strain evidence="6 7">D20</strain>
    </source>
</reference>
<evidence type="ECO:0000256" key="2">
    <source>
        <dbReference type="ARBA" id="ARBA00022679"/>
    </source>
</evidence>
<evidence type="ECO:0000313" key="7">
    <source>
        <dbReference type="Proteomes" id="UP000241193"/>
    </source>
</evidence>
<feature type="domain" description="Deacetylase sirtuin-type" evidence="5">
    <location>
        <begin position="11"/>
        <end position="296"/>
    </location>
</feature>
<dbReference type="GO" id="GO:0070403">
    <property type="term" value="F:NAD+ binding"/>
    <property type="evidence" value="ECO:0007669"/>
    <property type="project" value="InterPro"/>
</dbReference>
<protein>
    <recommendedName>
        <fullName evidence="1">protein acetyllysine N-acetyltransferase</fullName>
        <ecNumber evidence="1">2.3.1.286</ecNumber>
    </recommendedName>
</protein>
<evidence type="ECO:0000313" key="6">
    <source>
        <dbReference type="EMBL" id="PTD97324.1"/>
    </source>
</evidence>
<dbReference type="Gene3D" id="3.30.1600.10">
    <property type="entry name" value="SIR2/SIRT2 'Small Domain"/>
    <property type="match status" value="1"/>
</dbReference>
<comment type="caution">
    <text evidence="6">The sequence shown here is derived from an EMBL/GenBank/DDBJ whole genome shotgun (WGS) entry which is preliminary data.</text>
</comment>
<dbReference type="PANTHER" id="PTHR11085">
    <property type="entry name" value="NAD-DEPENDENT PROTEIN DEACYLASE SIRTUIN-5, MITOCHONDRIAL-RELATED"/>
    <property type="match status" value="1"/>
</dbReference>
<dbReference type="Gene3D" id="3.40.50.1220">
    <property type="entry name" value="TPP-binding domain"/>
    <property type="match status" value="1"/>
</dbReference>
<dbReference type="EMBL" id="PZKC01000003">
    <property type="protein sequence ID" value="PTD97324.1"/>
    <property type="molecule type" value="Genomic_DNA"/>
</dbReference>
<dbReference type="SUPFAM" id="SSF52467">
    <property type="entry name" value="DHS-like NAD/FAD-binding domain"/>
    <property type="match status" value="1"/>
</dbReference>
<dbReference type="RefSeq" id="WP_107492524.1">
    <property type="nucleotide sequence ID" value="NZ_PZKC01000003.1"/>
</dbReference>
<dbReference type="InterPro" id="IPR029035">
    <property type="entry name" value="DHS-like_NAD/FAD-binding_dom"/>
</dbReference>
<dbReference type="PANTHER" id="PTHR11085:SF4">
    <property type="entry name" value="NAD-DEPENDENT PROTEIN DEACYLASE"/>
    <property type="match status" value="1"/>
</dbReference>
<evidence type="ECO:0000259" key="5">
    <source>
        <dbReference type="PROSITE" id="PS50305"/>
    </source>
</evidence>
<sequence>MSDHLSSLLRGDHDGDPVATAATWIAAADGLLVAAGAGMGVDSGLPDFRGPQGFWRAYPGLGRIGLGFEEIANPRHFARDPALAWGFYGHRLDLYRRTVPHPGFALLRAIGARLAQGVFVFTSNVDGQFQRAGFVPAQVAEVHGSIHHLQCQHGCAGAIWTADDFIPEVDAAACRLLNEAPRCGHCGAVARPNILMFGDAGWLEARSAAQMARLRTWYGGAGRVVVIEIGAGTRVATVRHFSASHGQALIRINPQPEAAPPGPAVQLRCGALDGLRAIYAALAARGLVDAEQLRAF</sequence>
<keyword evidence="2" id="KW-0808">Transferase</keyword>
<dbReference type="InterPro" id="IPR026591">
    <property type="entry name" value="Sirtuin_cat_small_dom_sf"/>
</dbReference>
<dbReference type="InterPro" id="IPR050134">
    <property type="entry name" value="NAD-dep_sirtuin_deacylases"/>
</dbReference>
<reference evidence="6 7" key="2">
    <citation type="submission" date="2018-04" db="EMBL/GenBank/DDBJ databases">
        <title>Thauera lacus sp. nov., isolated from an saline lake in Inner Mongolia, China.</title>
        <authorList>
            <person name="Liang Q.-Y."/>
        </authorList>
    </citation>
    <scope>NUCLEOTIDE SEQUENCE [LARGE SCALE GENOMIC DNA]</scope>
    <source>
        <strain evidence="6 7">D20</strain>
    </source>
</reference>
<evidence type="ECO:0000256" key="4">
    <source>
        <dbReference type="PROSITE-ProRule" id="PRU00236"/>
    </source>
</evidence>
<dbReference type="InterPro" id="IPR003000">
    <property type="entry name" value="Sirtuin"/>
</dbReference>
<comment type="caution">
    <text evidence="4">Lacks conserved residue(s) required for the propagation of feature annotation.</text>
</comment>
<dbReference type="Proteomes" id="UP000241193">
    <property type="component" value="Unassembled WGS sequence"/>
</dbReference>
<proteinExistence type="predicted"/>
<dbReference type="OrthoDB" id="9800582at2"/>
<dbReference type="PROSITE" id="PS50305">
    <property type="entry name" value="SIRTUIN"/>
    <property type="match status" value="1"/>
</dbReference>
<dbReference type="InterPro" id="IPR026590">
    <property type="entry name" value="Ssirtuin_cat_dom"/>
</dbReference>
<name>A0A2T4IHR9_9RHOO</name>